<feature type="domain" description="Phage conserved hypothetical protein C-terminal" evidence="2">
    <location>
        <begin position="100"/>
        <end position="171"/>
    </location>
</feature>
<evidence type="ECO:0000256" key="1">
    <source>
        <dbReference type="SAM" id="MobiDB-lite"/>
    </source>
</evidence>
<keyword evidence="4" id="KW-1185">Reference proteome</keyword>
<dbReference type="Pfam" id="PF09524">
    <property type="entry name" value="Phg_2220_C"/>
    <property type="match status" value="1"/>
</dbReference>
<organism evidence="3 4">
    <name type="scientific">Herminiimonas arsenicoxydans</name>
    <dbReference type="NCBI Taxonomy" id="204773"/>
    <lineage>
        <taxon>Bacteria</taxon>
        <taxon>Pseudomonadati</taxon>
        <taxon>Pseudomonadota</taxon>
        <taxon>Betaproteobacteria</taxon>
        <taxon>Burkholderiales</taxon>
        <taxon>Oxalobacteraceae</taxon>
        <taxon>Herminiimonas</taxon>
    </lineage>
</organism>
<dbReference type="AlphaFoldDB" id="A4G9F4"/>
<reference evidence="3 4" key="1">
    <citation type="journal article" date="2007" name="PLoS Genet.">
        <title>A tale of two oxidation states: bacterial colonization of arsenic-rich environments.</title>
        <authorList>
            <person name="Muller D."/>
            <person name="Medigue C."/>
            <person name="Koechler S."/>
            <person name="Barbe V."/>
            <person name="Barakat M."/>
            <person name="Talla E."/>
            <person name="Bonnefoy V."/>
            <person name="Krin E."/>
            <person name="Arsene-Ploetze F."/>
            <person name="Carapito C."/>
            <person name="Chandler M."/>
            <person name="Cournoyer B."/>
            <person name="Cruveiller S."/>
            <person name="Dossat C."/>
            <person name="Duval S."/>
            <person name="Heymann M."/>
            <person name="Leize E."/>
            <person name="Lieutaud A."/>
            <person name="Lievremont D."/>
            <person name="Makita Y."/>
            <person name="Mangenot S."/>
            <person name="Nitschke W."/>
            <person name="Ortet P."/>
            <person name="Perdrial N."/>
            <person name="Schoepp B."/>
            <person name="Siguier N."/>
            <person name="Simeonova D.D."/>
            <person name="Rouy Z."/>
            <person name="Segurens B."/>
            <person name="Turlin E."/>
            <person name="Vallenet D."/>
            <person name="Van Dorsselaer A."/>
            <person name="Weiss S."/>
            <person name="Weissenbach J."/>
            <person name="Lett M.C."/>
            <person name="Danchin A."/>
            <person name="Bertin P.N."/>
        </authorList>
    </citation>
    <scope>NUCLEOTIDE SEQUENCE [LARGE SCALE GENOMIC DNA]</scope>
    <source>
        <strain evidence="4">ULPAs1</strain>
    </source>
</reference>
<name>A4G9F4_HERAR</name>
<feature type="region of interest" description="Disordered" evidence="1">
    <location>
        <begin position="61"/>
        <end position="93"/>
    </location>
</feature>
<evidence type="ECO:0000259" key="2">
    <source>
        <dbReference type="Pfam" id="PF09524"/>
    </source>
</evidence>
<dbReference type="HOGENOM" id="CLU_1452588_0_0_4"/>
<evidence type="ECO:0000313" key="4">
    <source>
        <dbReference type="Proteomes" id="UP000006697"/>
    </source>
</evidence>
<sequence>MPEEVTARLLGLDNQTFNQTLSTLLTYGVAKRRQDDNAIYSKRMVADEKLCEIRRNAGKLGGNPALLNQKQTTGDKQNPTPSSSSSSSSSTTVNKDAAQILGHLNQQSGRAYQAVQANLNLILARLKEGATPDQCKAVVDAKVKEWVNDPKMVKYLRPKTIFNATNFAQYVGELSEGGATGGEKWE</sequence>
<dbReference type="EMBL" id="CU207211">
    <property type="protein sequence ID" value="CAL63141.1"/>
    <property type="molecule type" value="Genomic_DNA"/>
</dbReference>
<dbReference type="Proteomes" id="UP000006697">
    <property type="component" value="Chromosome"/>
</dbReference>
<feature type="compositionally biased region" description="Polar residues" evidence="1">
    <location>
        <begin position="66"/>
        <end position="81"/>
    </location>
</feature>
<dbReference type="eggNOG" id="COG1846">
    <property type="taxonomic scope" value="Bacteria"/>
</dbReference>
<dbReference type="InterPro" id="IPR011741">
    <property type="entry name" value="Phg_2220_C"/>
</dbReference>
<evidence type="ECO:0000313" key="3">
    <source>
        <dbReference type="EMBL" id="CAL63141.1"/>
    </source>
</evidence>
<accession>A4G9F4</accession>
<proteinExistence type="predicted"/>
<dbReference type="KEGG" id="har:HEAR3032"/>
<dbReference type="STRING" id="204773.HEAR3032"/>
<gene>
    <name evidence="3" type="ordered locus">HEAR3032</name>
</gene>
<protein>
    <recommendedName>
        <fullName evidence="2">Phage conserved hypothetical protein C-terminal domain-containing protein</fullName>
    </recommendedName>
</protein>